<evidence type="ECO:0000313" key="1">
    <source>
        <dbReference type="EMBL" id="ABV17500.1"/>
    </source>
</evidence>
<gene>
    <name evidence="1" type="ordered locus">EcE24377A_3393</name>
</gene>
<dbReference type="EMBL" id="CP000800">
    <property type="protein sequence ID" value="ABV17500.1"/>
    <property type="molecule type" value="Genomic_DNA"/>
</dbReference>
<dbReference type="AlphaFoldDB" id="A7ZRG1"/>
<dbReference type="HOGENOM" id="CLU_3135036_0_0_6"/>
<name>A7ZRG1_ECO24</name>
<organism evidence="1 2">
    <name type="scientific">Escherichia coli O139:H28 (strain E24377A / ETEC)</name>
    <dbReference type="NCBI Taxonomy" id="331111"/>
    <lineage>
        <taxon>Bacteria</taxon>
        <taxon>Pseudomonadati</taxon>
        <taxon>Pseudomonadota</taxon>
        <taxon>Gammaproteobacteria</taxon>
        <taxon>Enterobacterales</taxon>
        <taxon>Enterobacteriaceae</taxon>
        <taxon>Escherichia</taxon>
    </lineage>
</organism>
<dbReference type="Proteomes" id="UP000001122">
    <property type="component" value="Chromosome"/>
</dbReference>
<evidence type="ECO:0000313" key="2">
    <source>
        <dbReference type="Proteomes" id="UP000001122"/>
    </source>
</evidence>
<proteinExistence type="predicted"/>
<dbReference type="KEGG" id="ecw:EcE24377A_3393"/>
<sequence>MSVCHGKGVVDALSSFSEKVVLKSCNGIFICFLSWKHSVGKTLPPCLMM</sequence>
<keyword evidence="2" id="KW-1185">Reference proteome</keyword>
<accession>A7ZRG1</accession>
<protein>
    <submittedName>
        <fullName evidence="1">Uncharacterized protein</fullName>
    </submittedName>
</protein>
<reference evidence="2" key="1">
    <citation type="journal article" date="2008" name="J. Bacteriol.">
        <title>The pangenome structure of Escherichia coli: comparative genomic analysis of E. coli commensal and pathogenic isolates.</title>
        <authorList>
            <person name="Rasko D.A."/>
            <person name="Rosovitz M.J."/>
            <person name="Myers G.S."/>
            <person name="Mongodin E.F."/>
            <person name="Fricke W.F."/>
            <person name="Gajer P."/>
            <person name="Crabtree J."/>
            <person name="Sebaihia M."/>
            <person name="Thomson N.R."/>
            <person name="Chaudhuri R."/>
            <person name="Henderson I.R."/>
            <person name="Sperandio V."/>
            <person name="Ravel J."/>
        </authorList>
    </citation>
    <scope>NUCLEOTIDE SEQUENCE [LARGE SCALE GENOMIC DNA]</scope>
    <source>
        <strain evidence="2">E24377A / ETEC</strain>
    </source>
</reference>